<dbReference type="Proteomes" id="UP000831701">
    <property type="component" value="Chromosome 24"/>
</dbReference>
<accession>A0ACB8V742</accession>
<dbReference type="EMBL" id="CM041554">
    <property type="protein sequence ID" value="KAI3351522.1"/>
    <property type="molecule type" value="Genomic_DNA"/>
</dbReference>
<organism evidence="1 2">
    <name type="scientific">Scortum barcoo</name>
    <name type="common">barcoo grunter</name>
    <dbReference type="NCBI Taxonomy" id="214431"/>
    <lineage>
        <taxon>Eukaryota</taxon>
        <taxon>Metazoa</taxon>
        <taxon>Chordata</taxon>
        <taxon>Craniata</taxon>
        <taxon>Vertebrata</taxon>
        <taxon>Euteleostomi</taxon>
        <taxon>Actinopterygii</taxon>
        <taxon>Neopterygii</taxon>
        <taxon>Teleostei</taxon>
        <taxon>Neoteleostei</taxon>
        <taxon>Acanthomorphata</taxon>
        <taxon>Eupercaria</taxon>
        <taxon>Centrarchiformes</taxon>
        <taxon>Terapontoidei</taxon>
        <taxon>Terapontidae</taxon>
        <taxon>Scortum</taxon>
    </lineage>
</organism>
<keyword evidence="2" id="KW-1185">Reference proteome</keyword>
<name>A0ACB8V742_9TELE</name>
<reference evidence="1" key="1">
    <citation type="submission" date="2022-04" db="EMBL/GenBank/DDBJ databases">
        <title>Jade perch genome.</title>
        <authorList>
            <person name="Chao B."/>
        </authorList>
    </citation>
    <scope>NUCLEOTIDE SEQUENCE</scope>
    <source>
        <strain evidence="1">CB-2022</strain>
    </source>
</reference>
<comment type="caution">
    <text evidence="1">The sequence shown here is derived from an EMBL/GenBank/DDBJ whole genome shotgun (WGS) entry which is preliminary data.</text>
</comment>
<proteinExistence type="predicted"/>
<sequence>MKLFLSLVQQDLMLWYSLLDDSRQTRSELDPVVLVLGVLLACCVTVIGVLIFYLHRRKACEHCKGSPCPFNVLGMSSCLGINKCHTVVHSIMPVTKLGKSMSITSPLITDDDGPALGMACLKDIKAWMTRNFLLLNSDKTEVILLGPKHLRNTFSPKIALLDGINSAFTSSTTVRNLCVLIDQDMSFLTPISSIFQGLPFTTCATSQKLGTFCPKAMPEKLVHAFVSSRLDYCNSLLSGCPEQVVKDSTAGPECRCSGAD</sequence>
<evidence type="ECO:0000313" key="1">
    <source>
        <dbReference type="EMBL" id="KAI3351522.1"/>
    </source>
</evidence>
<evidence type="ECO:0000313" key="2">
    <source>
        <dbReference type="Proteomes" id="UP000831701"/>
    </source>
</evidence>
<protein>
    <submittedName>
        <fullName evidence="1">Uncharacterized protein</fullName>
    </submittedName>
</protein>
<gene>
    <name evidence="1" type="ORF">L3Q82_020364</name>
</gene>